<comment type="similarity">
    <text evidence="1">Belongs to the CRISPR-associated Csm4 family.</text>
</comment>
<dbReference type="GO" id="GO:0003723">
    <property type="term" value="F:RNA binding"/>
    <property type="evidence" value="ECO:0007669"/>
    <property type="project" value="UniProtKB-KW"/>
</dbReference>
<evidence type="ECO:0000259" key="5">
    <source>
        <dbReference type="Pfam" id="PF17953"/>
    </source>
</evidence>
<evidence type="ECO:0000313" key="6">
    <source>
        <dbReference type="EMBL" id="MDO4841413.1"/>
    </source>
</evidence>
<proteinExistence type="inferred from homology"/>
<evidence type="ECO:0000313" key="7">
    <source>
        <dbReference type="Proteomes" id="UP001168575"/>
    </source>
</evidence>
<reference evidence="6" key="1">
    <citation type="submission" date="2023-07" db="EMBL/GenBank/DDBJ databases">
        <title>Between Cages and Wild: Unraveling the Impact of Captivity on Animal Microbiomes and Antimicrobial Resistance.</title>
        <authorList>
            <person name="Schmartz G.P."/>
            <person name="Rehner J."/>
            <person name="Schuff M.J."/>
            <person name="Becker S.L."/>
            <person name="Kravczyk M."/>
            <person name="Gurevich A."/>
            <person name="Francke R."/>
            <person name="Mueller R."/>
            <person name="Keller V."/>
            <person name="Keller A."/>
        </authorList>
    </citation>
    <scope>NUCLEOTIDE SEQUENCE</scope>
    <source>
        <strain evidence="6">S12M_St_49</strain>
    </source>
</reference>
<evidence type="ECO:0000256" key="1">
    <source>
        <dbReference type="ARBA" id="ARBA00005772"/>
    </source>
</evidence>
<comment type="caution">
    <text evidence="6">The sequence shown here is derived from an EMBL/GenBank/DDBJ whole genome shotgun (WGS) entry which is preliminary data.</text>
</comment>
<dbReference type="AlphaFoldDB" id="A0AA43RGH8"/>
<dbReference type="NCBIfam" id="TIGR01903">
    <property type="entry name" value="cas5_csm4"/>
    <property type="match status" value="1"/>
</dbReference>
<dbReference type="Proteomes" id="UP001168575">
    <property type="component" value="Unassembled WGS sequence"/>
</dbReference>
<protein>
    <recommendedName>
        <fullName evidence="2">CRISPR system Cms protein Csm4</fullName>
    </recommendedName>
</protein>
<evidence type="ECO:0000256" key="2">
    <source>
        <dbReference type="ARBA" id="ARBA00016109"/>
    </source>
</evidence>
<organism evidence="6 7">
    <name type="scientific">Phoenicibacter congonensis</name>
    <dbReference type="NCBI Taxonomy" id="1944646"/>
    <lineage>
        <taxon>Bacteria</taxon>
        <taxon>Bacillati</taxon>
        <taxon>Actinomycetota</taxon>
        <taxon>Coriobacteriia</taxon>
        <taxon>Eggerthellales</taxon>
        <taxon>Eggerthellaceae</taxon>
        <taxon>Phoenicibacter</taxon>
    </lineage>
</organism>
<dbReference type="Pfam" id="PF17953">
    <property type="entry name" value="Csm4_C"/>
    <property type="match status" value="1"/>
</dbReference>
<dbReference type="InterPro" id="IPR005510">
    <property type="entry name" value="Csm4"/>
</dbReference>
<evidence type="ECO:0000256" key="3">
    <source>
        <dbReference type="ARBA" id="ARBA00022884"/>
    </source>
</evidence>
<keyword evidence="4" id="KW-0051">Antiviral defense</keyword>
<sequence length="306" mass="34214">MALQLYKMRFKEAHFGAGYLNTSKLTFSASQLYSALCLEALKNGCLDEWVKESQQEGFKISNAFPYTDQPFVPLPLNLKNKRLSLERLAEENQEKKNLSKLKFIGIDKLGLLLDQDKQSDTNLVTDLLSVQEGLAKESVIMKKGSDPYEVGVTEFNCSLYVIASQSSLLDQLMTALQFSGVGGKRSGGYGQFKLSTESISAEYQYLLDNNEAKYQLLLTDSIPSEDELTGDLVSGDGAYRLIKNSGFTFSPSSHEQLRKQDLYKFSAGSVFDRRYSGEIVDVRPDGFPHPVYNFARGLFIGLGEYK</sequence>
<evidence type="ECO:0000256" key="4">
    <source>
        <dbReference type="ARBA" id="ARBA00023118"/>
    </source>
</evidence>
<name>A0AA43RGH8_9ACTN</name>
<gene>
    <name evidence="6" type="primary">csm4</name>
    <name evidence="6" type="ORF">Q3982_01895</name>
</gene>
<feature type="domain" description="Csm4 C-terminal" evidence="5">
    <location>
        <begin position="211"/>
        <end position="302"/>
    </location>
</feature>
<accession>A0AA43RGH8</accession>
<keyword evidence="3" id="KW-0694">RNA-binding</keyword>
<dbReference type="GO" id="GO:0051607">
    <property type="term" value="P:defense response to virus"/>
    <property type="evidence" value="ECO:0007669"/>
    <property type="project" value="UniProtKB-KW"/>
</dbReference>
<keyword evidence="7" id="KW-1185">Reference proteome</keyword>
<dbReference type="InterPro" id="IPR040932">
    <property type="entry name" value="Csm4_C"/>
</dbReference>
<dbReference type="EMBL" id="JAUMVS010000016">
    <property type="protein sequence ID" value="MDO4841413.1"/>
    <property type="molecule type" value="Genomic_DNA"/>
</dbReference>